<protein>
    <submittedName>
        <fullName evidence="2">MFS transporter</fullName>
    </submittedName>
</protein>
<keyword evidence="1" id="KW-1133">Transmembrane helix</keyword>
<feature type="transmembrane region" description="Helical" evidence="1">
    <location>
        <begin position="265"/>
        <end position="284"/>
    </location>
</feature>
<dbReference type="Proteomes" id="UP001500618">
    <property type="component" value="Unassembled WGS sequence"/>
</dbReference>
<proteinExistence type="predicted"/>
<feature type="transmembrane region" description="Helical" evidence="1">
    <location>
        <begin position="75"/>
        <end position="95"/>
    </location>
</feature>
<feature type="transmembrane region" description="Helical" evidence="1">
    <location>
        <begin position="43"/>
        <end position="68"/>
    </location>
</feature>
<evidence type="ECO:0000313" key="3">
    <source>
        <dbReference type="Proteomes" id="UP001500618"/>
    </source>
</evidence>
<evidence type="ECO:0000256" key="1">
    <source>
        <dbReference type="SAM" id="Phobius"/>
    </source>
</evidence>
<reference evidence="2 3" key="1">
    <citation type="journal article" date="2019" name="Int. J. Syst. Evol. Microbiol.">
        <title>The Global Catalogue of Microorganisms (GCM) 10K type strain sequencing project: providing services to taxonomists for standard genome sequencing and annotation.</title>
        <authorList>
            <consortium name="The Broad Institute Genomics Platform"/>
            <consortium name="The Broad Institute Genome Sequencing Center for Infectious Disease"/>
            <person name="Wu L."/>
            <person name="Ma J."/>
        </authorList>
    </citation>
    <scope>NUCLEOTIDE SEQUENCE [LARGE SCALE GENOMIC DNA]</scope>
    <source>
        <strain evidence="2 3">JCM 14718</strain>
    </source>
</reference>
<feature type="transmembrane region" description="Helical" evidence="1">
    <location>
        <begin position="321"/>
        <end position="341"/>
    </location>
</feature>
<accession>A0ABN2HSE7</accession>
<name>A0ABN2HSE7_9ACTN</name>
<dbReference type="SUPFAM" id="SSF103473">
    <property type="entry name" value="MFS general substrate transporter"/>
    <property type="match status" value="1"/>
</dbReference>
<dbReference type="InterPro" id="IPR011701">
    <property type="entry name" value="MFS"/>
</dbReference>
<dbReference type="Gene3D" id="1.20.1250.20">
    <property type="entry name" value="MFS general substrate transporter like domains"/>
    <property type="match status" value="2"/>
</dbReference>
<dbReference type="InterPro" id="IPR036259">
    <property type="entry name" value="MFS_trans_sf"/>
</dbReference>
<feature type="transmembrane region" description="Helical" evidence="1">
    <location>
        <begin position="353"/>
        <end position="373"/>
    </location>
</feature>
<keyword evidence="3" id="KW-1185">Reference proteome</keyword>
<dbReference type="Pfam" id="PF07690">
    <property type="entry name" value="MFS_1"/>
    <property type="match status" value="1"/>
</dbReference>
<dbReference type="EMBL" id="BAAANY010000019">
    <property type="protein sequence ID" value="GAA1692735.1"/>
    <property type="molecule type" value="Genomic_DNA"/>
</dbReference>
<feature type="transmembrane region" description="Helical" evidence="1">
    <location>
        <begin position="290"/>
        <end position="309"/>
    </location>
</feature>
<sequence>MSYRALARTVSPGFFALGFLGRLPYAMAPLATLVLLVDATGSYTFAGLASAAQSIAIAVAGPAVGALADRFGHRLVGVVTAVGNAFALVGLVVAAGMDRPAMLLAATLAGLLQPQVGPLVRVQWRRLLGSDPLMQAALSYEAAADEIAFVAGPAAVGLLAPLGPAVPAVVMAAMLVVASLPFALFFATREPNRQAPTGPRPALPRWPMIALFLAMAAMGAILGAIQTGVTAYATSAAGLLYAELGIGSALAGVACGWLPATFGWWRRYVVFAATLLAGMTTLAAGVPVPIAIAVAGVTVAPYMISLYALTDHIAPPSRAAVAMTILCAGGPLGSAVGRAVAGRLADTYGSVGAFAVAPAAAGLALALAVVVVVRRARQEKAQNRLR</sequence>
<organism evidence="2 3">
    <name type="scientific">Fodinicola feengrottensis</name>
    <dbReference type="NCBI Taxonomy" id="435914"/>
    <lineage>
        <taxon>Bacteria</taxon>
        <taxon>Bacillati</taxon>
        <taxon>Actinomycetota</taxon>
        <taxon>Actinomycetes</taxon>
        <taxon>Mycobacteriales</taxon>
        <taxon>Fodinicola</taxon>
    </lineage>
</organism>
<feature type="transmembrane region" description="Helical" evidence="1">
    <location>
        <begin position="239"/>
        <end position="258"/>
    </location>
</feature>
<keyword evidence="1" id="KW-0812">Transmembrane</keyword>
<gene>
    <name evidence="2" type="ORF">GCM10009765_47560</name>
</gene>
<dbReference type="PANTHER" id="PTHR23542:SF1">
    <property type="entry name" value="MAJOR FACILITATOR SUPERFAMILY (MFS) PROFILE DOMAIN-CONTAINING PROTEIN"/>
    <property type="match status" value="1"/>
</dbReference>
<feature type="transmembrane region" description="Helical" evidence="1">
    <location>
        <begin position="12"/>
        <end position="37"/>
    </location>
</feature>
<dbReference type="RefSeq" id="WP_344312681.1">
    <property type="nucleotide sequence ID" value="NZ_BAAANY010000019.1"/>
</dbReference>
<feature type="transmembrane region" description="Helical" evidence="1">
    <location>
        <begin position="168"/>
        <end position="187"/>
    </location>
</feature>
<dbReference type="PANTHER" id="PTHR23542">
    <property type="match status" value="1"/>
</dbReference>
<feature type="transmembrane region" description="Helical" evidence="1">
    <location>
        <begin position="208"/>
        <end position="233"/>
    </location>
</feature>
<keyword evidence="1" id="KW-0472">Membrane</keyword>
<comment type="caution">
    <text evidence="2">The sequence shown here is derived from an EMBL/GenBank/DDBJ whole genome shotgun (WGS) entry which is preliminary data.</text>
</comment>
<evidence type="ECO:0000313" key="2">
    <source>
        <dbReference type="EMBL" id="GAA1692735.1"/>
    </source>
</evidence>